<evidence type="ECO:0000256" key="1">
    <source>
        <dbReference type="SAM" id="Phobius"/>
    </source>
</evidence>
<evidence type="ECO:0000313" key="4">
    <source>
        <dbReference type="Proteomes" id="UP000198822"/>
    </source>
</evidence>
<evidence type="ECO:0000313" key="3">
    <source>
        <dbReference type="EMBL" id="SDH25767.1"/>
    </source>
</evidence>
<accession>A0A1G8AY07</accession>
<feature type="domain" description="Acyltransferase 3" evidence="2">
    <location>
        <begin position="20"/>
        <end position="353"/>
    </location>
</feature>
<proteinExistence type="predicted"/>
<dbReference type="Pfam" id="PF01757">
    <property type="entry name" value="Acyl_transf_3"/>
    <property type="match status" value="1"/>
</dbReference>
<feature type="transmembrane region" description="Helical" evidence="1">
    <location>
        <begin position="173"/>
        <end position="190"/>
    </location>
</feature>
<dbReference type="AlphaFoldDB" id="A0A1G8AY07"/>
<feature type="transmembrane region" description="Helical" evidence="1">
    <location>
        <begin position="304"/>
        <end position="326"/>
    </location>
</feature>
<dbReference type="GO" id="GO:0016747">
    <property type="term" value="F:acyltransferase activity, transferring groups other than amino-acyl groups"/>
    <property type="evidence" value="ECO:0007669"/>
    <property type="project" value="InterPro"/>
</dbReference>
<feature type="transmembrane region" description="Helical" evidence="1">
    <location>
        <begin position="106"/>
        <end position="129"/>
    </location>
</feature>
<dbReference type="EMBL" id="LT629695">
    <property type="protein sequence ID" value="SDH25767.1"/>
    <property type="molecule type" value="Genomic_DNA"/>
</dbReference>
<keyword evidence="1" id="KW-1133">Transmembrane helix</keyword>
<feature type="transmembrane region" description="Helical" evidence="1">
    <location>
        <begin position="141"/>
        <end position="161"/>
    </location>
</feature>
<keyword evidence="3" id="KW-0012">Acyltransferase</keyword>
<dbReference type="Proteomes" id="UP000198822">
    <property type="component" value="Chromosome I"/>
</dbReference>
<feature type="transmembrane region" description="Helical" evidence="1">
    <location>
        <begin position="370"/>
        <end position="390"/>
    </location>
</feature>
<evidence type="ECO:0000259" key="2">
    <source>
        <dbReference type="Pfam" id="PF01757"/>
    </source>
</evidence>
<sequence>MTTDARAAAEAKLAKRDLTLDLARVVCVLLVIVVHLLFAGVSVSDEGISLERTLELQTWFPAATWFGLIMPLFFVVGGFASAAGFRSARRRGGDPEEFARVRLARLARPSLPLFVFFTIVLGVAALLPVDPAFVDGVAVGVGSPLWFLASYMLVQALAPVLIEWHERRPKTTLAVLIAAACLTDLVRILVDEPLAGLPNVAFVWLAVQQLGFWMHDGWFAARRWWQLALVVVVAYAILLVVVRVGDYSTNMLSNQFPPTVPLLLLGIAQACLLQLLHRPLTALMRLRPAQGFVLLMGSRLMTVYLWHLPLIMVMIGVQLVLPFPLSTPGTAQWWLERIPFFLLVLVLVSLLSIPLTRFERVQALGESPPAWRTIVAIVVFIAPPFAIMTFGMDLPLAAAGVVGTVVALLLARIPLSPAPSGTLLPPA</sequence>
<protein>
    <submittedName>
        <fullName evidence="3">Acyltransferase family protein</fullName>
    </submittedName>
</protein>
<feature type="transmembrane region" description="Helical" evidence="1">
    <location>
        <begin position="396"/>
        <end position="415"/>
    </location>
</feature>
<dbReference type="OrthoDB" id="8206682at2"/>
<feature type="transmembrane region" description="Helical" evidence="1">
    <location>
        <begin position="22"/>
        <end position="43"/>
    </location>
</feature>
<organism evidence="3 4">
    <name type="scientific">Agrococcus jejuensis</name>
    <dbReference type="NCBI Taxonomy" id="399736"/>
    <lineage>
        <taxon>Bacteria</taxon>
        <taxon>Bacillati</taxon>
        <taxon>Actinomycetota</taxon>
        <taxon>Actinomycetes</taxon>
        <taxon>Micrococcales</taxon>
        <taxon>Microbacteriaceae</taxon>
        <taxon>Agrococcus</taxon>
    </lineage>
</organism>
<reference evidence="4" key="1">
    <citation type="submission" date="2016-10" db="EMBL/GenBank/DDBJ databases">
        <authorList>
            <person name="Varghese N."/>
            <person name="Submissions S."/>
        </authorList>
    </citation>
    <scope>NUCLEOTIDE SEQUENCE [LARGE SCALE GENOMIC DNA]</scope>
    <source>
        <strain evidence="4">DSM 22002</strain>
    </source>
</reference>
<feature type="transmembrane region" description="Helical" evidence="1">
    <location>
        <begin position="225"/>
        <end position="244"/>
    </location>
</feature>
<gene>
    <name evidence="3" type="ORF">SAMN04489720_0576</name>
</gene>
<feature type="transmembrane region" description="Helical" evidence="1">
    <location>
        <begin position="63"/>
        <end position="85"/>
    </location>
</feature>
<keyword evidence="3" id="KW-0808">Transferase</keyword>
<keyword evidence="1" id="KW-0812">Transmembrane</keyword>
<name>A0A1G8AY07_9MICO</name>
<feature type="transmembrane region" description="Helical" evidence="1">
    <location>
        <begin position="256"/>
        <end position="276"/>
    </location>
</feature>
<dbReference type="InterPro" id="IPR002656">
    <property type="entry name" value="Acyl_transf_3_dom"/>
</dbReference>
<dbReference type="RefSeq" id="WP_092502265.1">
    <property type="nucleotide sequence ID" value="NZ_LT629695.1"/>
</dbReference>
<feature type="transmembrane region" description="Helical" evidence="1">
    <location>
        <begin position="338"/>
        <end position="358"/>
    </location>
</feature>
<keyword evidence="1" id="KW-0472">Membrane</keyword>
<keyword evidence="4" id="KW-1185">Reference proteome</keyword>
<dbReference type="STRING" id="399736.SAMN04489720_0576"/>